<name>A0ACC0M4D0_RHOML</name>
<keyword evidence="2" id="KW-1185">Reference proteome</keyword>
<dbReference type="Proteomes" id="UP001062846">
    <property type="component" value="Chromosome 10"/>
</dbReference>
<dbReference type="EMBL" id="CM046397">
    <property type="protein sequence ID" value="KAI8535427.1"/>
    <property type="molecule type" value="Genomic_DNA"/>
</dbReference>
<reference evidence="1" key="1">
    <citation type="submission" date="2022-02" db="EMBL/GenBank/DDBJ databases">
        <title>Plant Genome Project.</title>
        <authorList>
            <person name="Zhang R.-G."/>
        </authorList>
    </citation>
    <scope>NUCLEOTIDE SEQUENCE</scope>
    <source>
        <strain evidence="1">AT1</strain>
    </source>
</reference>
<protein>
    <submittedName>
        <fullName evidence="1">Uncharacterized protein</fullName>
    </submittedName>
</protein>
<gene>
    <name evidence="1" type="ORF">RHMOL_Rhmol10G0173000</name>
</gene>
<proteinExistence type="predicted"/>
<comment type="caution">
    <text evidence="1">The sequence shown here is derived from an EMBL/GenBank/DDBJ whole genome shotgun (WGS) entry which is preliminary data.</text>
</comment>
<evidence type="ECO:0000313" key="2">
    <source>
        <dbReference type="Proteomes" id="UP001062846"/>
    </source>
</evidence>
<evidence type="ECO:0000313" key="1">
    <source>
        <dbReference type="EMBL" id="KAI8535427.1"/>
    </source>
</evidence>
<accession>A0ACC0M4D0</accession>
<sequence>MFVNLGKRRRGNAIYKERATYWFQQNLNRPNSGFHGNSGFGSFEVGFLLNA</sequence>
<organism evidence="1 2">
    <name type="scientific">Rhododendron molle</name>
    <name type="common">Chinese azalea</name>
    <name type="synonym">Azalea mollis</name>
    <dbReference type="NCBI Taxonomy" id="49168"/>
    <lineage>
        <taxon>Eukaryota</taxon>
        <taxon>Viridiplantae</taxon>
        <taxon>Streptophyta</taxon>
        <taxon>Embryophyta</taxon>
        <taxon>Tracheophyta</taxon>
        <taxon>Spermatophyta</taxon>
        <taxon>Magnoliopsida</taxon>
        <taxon>eudicotyledons</taxon>
        <taxon>Gunneridae</taxon>
        <taxon>Pentapetalae</taxon>
        <taxon>asterids</taxon>
        <taxon>Ericales</taxon>
        <taxon>Ericaceae</taxon>
        <taxon>Ericoideae</taxon>
        <taxon>Rhodoreae</taxon>
        <taxon>Rhododendron</taxon>
    </lineage>
</organism>